<name>A0A6C0D355_9ZZZZ</name>
<proteinExistence type="predicted"/>
<evidence type="ECO:0000313" key="1">
    <source>
        <dbReference type="EMBL" id="QHT11228.1"/>
    </source>
</evidence>
<dbReference type="AlphaFoldDB" id="A0A6C0D355"/>
<dbReference type="InterPro" id="IPR027417">
    <property type="entry name" value="P-loop_NTPase"/>
</dbReference>
<dbReference type="SUPFAM" id="SSF52540">
    <property type="entry name" value="P-loop containing nucleoside triphosphate hydrolases"/>
    <property type="match status" value="1"/>
</dbReference>
<reference evidence="1" key="1">
    <citation type="journal article" date="2020" name="Nature">
        <title>Giant virus diversity and host interactions through global metagenomics.</title>
        <authorList>
            <person name="Schulz F."/>
            <person name="Roux S."/>
            <person name="Paez-Espino D."/>
            <person name="Jungbluth S."/>
            <person name="Walsh D.A."/>
            <person name="Denef V.J."/>
            <person name="McMahon K.D."/>
            <person name="Konstantinidis K.T."/>
            <person name="Eloe-Fadrosh E.A."/>
            <person name="Kyrpides N.C."/>
            <person name="Woyke T."/>
        </authorList>
    </citation>
    <scope>NUCLEOTIDE SEQUENCE</scope>
    <source>
        <strain evidence="1">GVMAG-M-3300023174-111</strain>
    </source>
</reference>
<sequence length="359" mass="42612">MKYHETSFEDYYHSVLRYNLHPELNDVFTKFPKKASQLENLVIYGPSGSGKYSQIIKLLKQYSPTELKCDKKMTANTEKQQYIYRISDIHFEIDMSLLGCNSKLLWHEIFFQIVDIISVKPDKFGIILCKNFHLIHAELLEIFYSYMQQYNHSHSNIKIKFFIMSEHISFIPTKILNVCQILRIKRPTTEQYKELSRINSIEPINNVNTPSSPKPLPFQPIYNKDTRYLFDEIESGGIINIKEIKSFPMIDFAEDMPKDVFNIICDNIIKEMCSPDKLSFTGFRDSLYDILTYNLDMIECLWYIIIHFIESGILKSTDDISDILCKTYTFLKYYNNNYRPIYHLESIMFYIINKIHHFE</sequence>
<dbReference type="Gene3D" id="3.40.50.300">
    <property type="entry name" value="P-loop containing nucleotide triphosphate hydrolases"/>
    <property type="match status" value="1"/>
</dbReference>
<dbReference type="EMBL" id="MN739532">
    <property type="protein sequence ID" value="QHT11228.1"/>
    <property type="molecule type" value="Genomic_DNA"/>
</dbReference>
<accession>A0A6C0D355</accession>
<organism evidence="1">
    <name type="scientific">viral metagenome</name>
    <dbReference type="NCBI Taxonomy" id="1070528"/>
    <lineage>
        <taxon>unclassified sequences</taxon>
        <taxon>metagenomes</taxon>
        <taxon>organismal metagenomes</taxon>
    </lineage>
</organism>
<protein>
    <submittedName>
        <fullName evidence="1">Uncharacterized protein</fullName>
    </submittedName>
</protein>